<evidence type="ECO:0000313" key="2">
    <source>
        <dbReference type="Proteomes" id="UP001293718"/>
    </source>
</evidence>
<keyword evidence="1" id="KW-0436">Ligase</keyword>
<organism evidence="1 2">
    <name type="scientific">Azohydromonas lata</name>
    <dbReference type="NCBI Taxonomy" id="45677"/>
    <lineage>
        <taxon>Bacteria</taxon>
        <taxon>Pseudomonadati</taxon>
        <taxon>Pseudomonadota</taxon>
        <taxon>Betaproteobacteria</taxon>
        <taxon>Burkholderiales</taxon>
        <taxon>Sphaerotilaceae</taxon>
        <taxon>Azohydromonas</taxon>
    </lineage>
</organism>
<evidence type="ECO:0000313" key="1">
    <source>
        <dbReference type="EMBL" id="MDZ5460413.1"/>
    </source>
</evidence>
<proteinExistence type="predicted"/>
<dbReference type="InterPro" id="IPR053158">
    <property type="entry name" value="CapK_Type1_Caps_Biosynth"/>
</dbReference>
<dbReference type="GO" id="GO:0016874">
    <property type="term" value="F:ligase activity"/>
    <property type="evidence" value="ECO:0007669"/>
    <property type="project" value="UniProtKB-KW"/>
</dbReference>
<dbReference type="Gene3D" id="3.40.50.12780">
    <property type="entry name" value="N-terminal domain of ligase-like"/>
    <property type="match status" value="1"/>
</dbReference>
<dbReference type="RefSeq" id="WP_238455876.1">
    <property type="nucleotide sequence ID" value="NZ_JAXOJX010000068.1"/>
</dbReference>
<name>A0ABU5INC1_9BURK</name>
<protein>
    <submittedName>
        <fullName evidence="1">Phenylacetate--CoA ligase family protein</fullName>
    </submittedName>
</protein>
<dbReference type="PANTHER" id="PTHR36932:SF1">
    <property type="entry name" value="CAPSULAR POLYSACCHARIDE BIOSYNTHESIS PROTEIN"/>
    <property type="match status" value="1"/>
</dbReference>
<dbReference type="InterPro" id="IPR042099">
    <property type="entry name" value="ANL_N_sf"/>
</dbReference>
<reference evidence="1 2" key="1">
    <citation type="submission" date="2023-11" db="EMBL/GenBank/DDBJ databases">
        <title>Draft genome of Azohydromonas lata strain H1 (DSM1123), a polyhydroxyalkanoate producer.</title>
        <authorList>
            <person name="Traversa D."/>
            <person name="D'Addabbo P."/>
            <person name="Pazzani C."/>
            <person name="Manzari C."/>
            <person name="Chiara M."/>
            <person name="Scrascia M."/>
        </authorList>
    </citation>
    <scope>NUCLEOTIDE SEQUENCE [LARGE SCALE GENOMIC DNA]</scope>
    <source>
        <strain evidence="1 2">H1</strain>
    </source>
</reference>
<gene>
    <name evidence="1" type="ORF">SM757_27915</name>
</gene>
<accession>A0ABU5INC1</accession>
<dbReference type="PANTHER" id="PTHR36932">
    <property type="entry name" value="CAPSULAR POLYSACCHARIDE BIOSYNTHESIS PROTEIN"/>
    <property type="match status" value="1"/>
</dbReference>
<sequence length="470" mass="52163">MADSAMGGGAPMFDLLRAGATAWDVVSGSRADAAMLAQRQRQHLAELLRSAQAHSPWYASQLPADAARLPLTALPVQRRRELMRHFNDWVCDRQVRRADVDAFVHDAGRMAQPFMGRYTIWESSGTSGEPGIFLQDASAMAVYDSLESLRYGNASPSWTWPMPLGLGERIAFVGATDGHFASCVSVQRLRQRHPWMTPNLQVFSILQPVDTLVRALNEWRPSIIATYPTAAALLAEQAQTGALRIAPREIWTGGETLEPALRRHVQQVFDCRMRNSYGASEFLAMGWECEHGAMHLNSDWVILEPVDDDYRPVPPGQQSTRVLLTNLANKVQPLIRYELEDQITFSPHPCACGSALPVIHIDGRGDDLLRMDARTGGTVLLLPLALSTVMEEHARVYDFQLRQCDGRTLALRLGQPTHEAADALRRCRQALQQFGEAQGLAPIKLLDETTLPMVRSRSGKLRRVLACEAG</sequence>
<comment type="caution">
    <text evidence="1">The sequence shown here is derived from an EMBL/GenBank/DDBJ whole genome shotgun (WGS) entry which is preliminary data.</text>
</comment>
<dbReference type="EMBL" id="JAXOJX010000068">
    <property type="protein sequence ID" value="MDZ5460413.1"/>
    <property type="molecule type" value="Genomic_DNA"/>
</dbReference>
<keyword evidence="2" id="KW-1185">Reference proteome</keyword>
<dbReference type="SUPFAM" id="SSF56801">
    <property type="entry name" value="Acetyl-CoA synthetase-like"/>
    <property type="match status" value="1"/>
</dbReference>
<dbReference type="Proteomes" id="UP001293718">
    <property type="component" value="Unassembled WGS sequence"/>
</dbReference>